<dbReference type="SUPFAM" id="SSF56801">
    <property type="entry name" value="Acetyl-CoA synthetase-like"/>
    <property type="match status" value="2"/>
</dbReference>
<gene>
    <name evidence="7" type="ORF">Micbo1qcDRAFT_219592</name>
</gene>
<keyword evidence="8" id="KW-1185">Reference proteome</keyword>
<dbReference type="Gene3D" id="1.10.1200.10">
    <property type="entry name" value="ACP-like"/>
    <property type="match status" value="3"/>
</dbReference>
<dbReference type="InterPro" id="IPR036736">
    <property type="entry name" value="ACP-like_sf"/>
</dbReference>
<dbReference type="Pfam" id="PF00550">
    <property type="entry name" value="PP-binding"/>
    <property type="match status" value="3"/>
</dbReference>
<feature type="compositionally biased region" description="Low complexity" evidence="5">
    <location>
        <begin position="207"/>
        <end position="216"/>
    </location>
</feature>
<accession>A0A136IMU0</accession>
<keyword evidence="2" id="KW-0597">Phosphoprotein</keyword>
<evidence type="ECO:0000259" key="6">
    <source>
        <dbReference type="PROSITE" id="PS50075"/>
    </source>
</evidence>
<dbReference type="STRING" id="196109.A0A136IMU0"/>
<evidence type="ECO:0000256" key="5">
    <source>
        <dbReference type="SAM" id="MobiDB-lite"/>
    </source>
</evidence>
<dbReference type="PROSITE" id="PS50075">
    <property type="entry name" value="CARRIER"/>
    <property type="match status" value="3"/>
</dbReference>
<dbReference type="SUPFAM" id="SSF52777">
    <property type="entry name" value="CoA-dependent acyltransferases"/>
    <property type="match status" value="6"/>
</dbReference>
<evidence type="ECO:0000313" key="8">
    <source>
        <dbReference type="Proteomes" id="UP000070501"/>
    </source>
</evidence>
<evidence type="ECO:0000256" key="1">
    <source>
        <dbReference type="ARBA" id="ARBA00022450"/>
    </source>
</evidence>
<dbReference type="InterPro" id="IPR045851">
    <property type="entry name" value="AMP-bd_C_sf"/>
</dbReference>
<dbReference type="InterPro" id="IPR009081">
    <property type="entry name" value="PP-bd_ACP"/>
</dbReference>
<dbReference type="InterPro" id="IPR023213">
    <property type="entry name" value="CAT-like_dom_sf"/>
</dbReference>
<keyword evidence="3" id="KW-0436">Ligase</keyword>
<dbReference type="GO" id="GO:0031177">
    <property type="term" value="F:phosphopantetheine binding"/>
    <property type="evidence" value="ECO:0007669"/>
    <property type="project" value="InterPro"/>
</dbReference>
<dbReference type="PANTHER" id="PTHR45398:SF1">
    <property type="entry name" value="ENZYME, PUTATIVE (JCVI)-RELATED"/>
    <property type="match status" value="1"/>
</dbReference>
<dbReference type="InterPro" id="IPR000873">
    <property type="entry name" value="AMP-dep_synth/lig_dom"/>
</dbReference>
<feature type="compositionally biased region" description="Polar residues" evidence="5">
    <location>
        <begin position="2608"/>
        <end position="2619"/>
    </location>
</feature>
<feature type="region of interest" description="Disordered" evidence="5">
    <location>
        <begin position="207"/>
        <end position="228"/>
    </location>
</feature>
<dbReference type="Gene3D" id="3.40.50.12780">
    <property type="entry name" value="N-terminal domain of ligase-like"/>
    <property type="match status" value="1"/>
</dbReference>
<dbReference type="Gene3D" id="3.30.559.30">
    <property type="entry name" value="Nonribosomal peptide synthetase, condensation domain"/>
    <property type="match status" value="3"/>
</dbReference>
<feature type="compositionally biased region" description="Low complexity" evidence="5">
    <location>
        <begin position="61"/>
        <end position="73"/>
    </location>
</feature>
<feature type="domain" description="Carrier" evidence="6">
    <location>
        <begin position="352"/>
        <end position="428"/>
    </location>
</feature>
<feature type="compositionally biased region" description="Basic residues" evidence="5">
    <location>
        <begin position="217"/>
        <end position="227"/>
    </location>
</feature>
<dbReference type="GO" id="GO:0016874">
    <property type="term" value="F:ligase activity"/>
    <property type="evidence" value="ECO:0007669"/>
    <property type="project" value="UniProtKB-KW"/>
</dbReference>
<dbReference type="OrthoDB" id="416786at2759"/>
<dbReference type="SUPFAM" id="SSF47336">
    <property type="entry name" value="ACP-like"/>
    <property type="match status" value="3"/>
</dbReference>
<name>A0A136IMU0_9PEZI</name>
<feature type="region of interest" description="Disordered" evidence="5">
    <location>
        <begin position="1"/>
        <end position="84"/>
    </location>
</feature>
<dbReference type="Pfam" id="PF00501">
    <property type="entry name" value="AMP-binding"/>
    <property type="match status" value="1"/>
</dbReference>
<dbReference type="Gene3D" id="3.30.300.30">
    <property type="match status" value="2"/>
</dbReference>
<dbReference type="Gene3D" id="3.30.559.10">
    <property type="entry name" value="Chloramphenicol acetyltransferase-like domain"/>
    <property type="match status" value="3"/>
</dbReference>
<dbReference type="InParanoid" id="A0A136IMU0"/>
<evidence type="ECO:0000256" key="4">
    <source>
        <dbReference type="ARBA" id="ARBA00029454"/>
    </source>
</evidence>
<evidence type="ECO:0000313" key="7">
    <source>
        <dbReference type="EMBL" id="KXJ86272.1"/>
    </source>
</evidence>
<comment type="similarity">
    <text evidence="4">Belongs to the NRP synthetase family.</text>
</comment>
<feature type="compositionally biased region" description="Polar residues" evidence="5">
    <location>
        <begin position="38"/>
        <end position="52"/>
    </location>
</feature>
<feature type="compositionally biased region" description="Low complexity" evidence="5">
    <location>
        <begin position="2629"/>
        <end position="2644"/>
    </location>
</feature>
<dbReference type="InterPro" id="IPR020806">
    <property type="entry name" value="PKS_PP-bd"/>
</dbReference>
<keyword evidence="1" id="KW-0596">Phosphopantetheine</keyword>
<feature type="domain" description="Carrier" evidence="6">
    <location>
        <begin position="1895"/>
        <end position="1971"/>
    </location>
</feature>
<dbReference type="Pfam" id="PF00668">
    <property type="entry name" value="Condensation"/>
    <property type="match status" value="3"/>
</dbReference>
<dbReference type="InterPro" id="IPR042099">
    <property type="entry name" value="ANL_N_sf"/>
</dbReference>
<feature type="region of interest" description="Disordered" evidence="5">
    <location>
        <begin position="2605"/>
        <end position="2670"/>
    </location>
</feature>
<sequence length="2670" mass="294106">MAGFVTLPSVDTSPSFEAPTARAAAVSRSTVPAEARRSQTQSLVLEAASSQPAHRPAHLAQSSSGYSQHSLHSTPGAVPPVPQIPDRFGPISYYPSPEQIALVGSDPAHIRERLIAVVADVLGVETTDVDDSDSVLELGGDLQTAAELRINCLNAGLAIETSDILRCATVADLQSLVTPLSASQLQQHNPGSPFLVSPLLSSTSAKAHKSWSSSANHHGKNASRKSHNQVEHILSQHSDVANAAVMKPKVGLLEGQQVAFITLASRVFEGPEDCPVKVLNAFYTSQVSGIRKEVQSKVHAALVPPIWVVLERMPLDQAGNPDRRKLQTWVQNVNEEMYQQIRPTDMEEQLTQPTMDSERLIQRAVSEVLMIDMSRVGMNLPFVRLGGDSRSAKQLVARCQSLGLNLDAHDVLKSASLAHLVSLADLRVVSGEAHVVDAVGFDLSPMQRLYFTTSMGSRDTDLVLVPERHRFNQSVLFRFKRTTAVDSIREAIEALVRHHPMLRCRFHRASKIWRQSIEGDIAASFHFGDHAVSTDDQVEKAILNAQAVIDVRHGPVFAACHFRTHDNYQMLYLVAHHLVVDLKSWKIISSDLEALMTRGALPSCQTLSFEEWTHHQKNLACHAPSLNYDGPAADWSYWGVSEGSNTYGNSTTAGFTIGKETIAMLGDNIEAIRKDCTDIFMAATMLSFTQVFRDRNVPLVWNQEHDRAAISSQYDVSEVVGWFTFLCPLKAEITAADDLSSTISRIRDARAHMASRAVPYFTASLMDHRSAETFLATHCPLEVIFTFAGTTDHDTEDSNSLLEQLPLPGRSLSSKTSDIGPDVGRISIFEVSASINNGEVRFKFVYHNNSCHQDSIRTWIRGCEKLLVESIKRQQLRFTDLALKDIPFIDADYDGLRLLNRKILPGLNLTPGDIAGIYPVTKHQEDFLVKQSLVMGSSDSSMIFDFDADGEPVDINRICTAWQLVCDKHAALRTIFVPSSSKTGLYDQIIMRRHSPSMLFLEAEEDSDALGAIGDHPPLALTEGIPWHRLVVCQAPSRVLVKIEVDQALCDGVSLAIMFEELEQAYVGRQDSQYPQLSFADYLQYADSGMENIEFWRSQMRGSSPSLFPHLASQKTGWSNPAISLPIRRERLEAFAQTYRIKLSTIFQAAWGMVLRTYTGSHDVCFGYRTDGRQKNPAALQGAVGCFSNILICRLAVPDKQVIAQVLLDAEDSTEAAMAHQSVDLAHVQHALKTRGWGLFNSCISFGYEDVSRPYLLESDMGFVASQRSSSLDIDIKIDFADGLLSLDVGNRILGSDQAIHIAHVFGRAVAALLDQPDSTICDTDLFTELDHQQILSWNSKPGLDIATEHVHQLVATRAAANPDIQAICSWDGDFTYHELDQLSRALAGHLRLSGLNPCSPVVVVMEKNRWAIVAMLAVLHAGAVLVPVDAEAKSVIQYVLQAVNPQFVLASDNARQNIDRPISEILLVNEFTVPAMSVQSATINQGKTQSRHAACLLFEHGCAKSKKCISYSHDALATACLGQGPTLRINPSSRVMQLSSFSVDIALSEIFTTLVHGGCVCVPSATERIIDFTSAARRMSVNWTYLTPAFSRKLNPESLPDLAVVCFRSRQLDDDTYSIWAGKARVLLAYGSAGACPLGLSASEITARNAKQCIGNPFSGNYWIVSPEDTNRLMPVGAIGQLVIGSPTLGCEFNLAERDVAFWIEKLGCRSASWLDLEEPDMRLLHTGHRVRYTDHGQIEFVAHDFEAADTQGNIFCLYDIEPRLRRSLGRGVDVVVEAITFQDTACHPVLAAFVELGDNLFHGTNDLFDLSASTRERLYLAKRMAGIVLRETLPSHMIPSAYIPVKQMPLTPSLEVNRVKLKKMVVDMTRQQLLELSEVPNPREVEVMGLKPLPVTRTEHFVRSIWASILDVPEDSITANHGFVSLGGDAILAREFVLRCRQEGVSLAVPDVLRNLNLTELCRCVPGDELFYNLNNSARADAASSIDKSAEVVNISQTIGLDRTKFEDVAEASSLQALSVEAGSLTTRGNVNYLMMSINGSLDWVKIESACSRLVQAHPILRTCFKTHDRKLYQVVSKSHRVGFERHPCPNWRLGSLASKIIRQDQVLPADFEKPITRFFFVDAGKNSILILRLSSAQYDERSVTTLLRDLSLLYDRGDRSLLRPGFCDFVRASYATYQRGAEDYWRVLLDGASMTQIISQTSPTIPSAISKTVQQRMPIGSIQNLGIPFETILMGSWSVTLSNLACSNDVVFGHLVEGKHLASLDGRGDVVGPRSNIVPVRTRLPDISITPYEFFRCVQSQHIAGTPHQNMQFSDIIQRCTDWAQWTRFSSVVQHQHDSERDDSVAKIMIGDAACKLDHLQSNHLHTDMFVRSSISGVDIVEIALTFDEKRVPAFFADEVLKSLCTTVTLLTSAFVTEPLLLKGLNNNHDASPKIPLHIPRPGDAKQPGSVQNVTPEHAHAINTLISNAWDAVLDAQAQRVADIRAVPFYKVWGSLIPAAELARYYSKRVATMGIIDLGQAPFTMEDIIDNTTMMQQYELIISRQVTSLQLRRNSSLSLSARAGNWGAHLRRLAPERRGTPSYTSGGGRGSAPVILRLGAASGDSMESMTTGSSQSDGDELRDGVRGSSSSAASPSRPLVSDARNRQGARPSKKPSLTMGVFKIPTL</sequence>
<proteinExistence type="inferred from homology"/>
<dbReference type="FunFam" id="3.30.300.30:FF:000015">
    <property type="entry name" value="Nonribosomal peptide synthase SidD"/>
    <property type="match status" value="1"/>
</dbReference>
<dbReference type="Proteomes" id="UP000070501">
    <property type="component" value="Unassembled WGS sequence"/>
</dbReference>
<dbReference type="EMBL" id="KQ964269">
    <property type="protein sequence ID" value="KXJ86272.1"/>
    <property type="molecule type" value="Genomic_DNA"/>
</dbReference>
<dbReference type="PANTHER" id="PTHR45398">
    <property type="match status" value="1"/>
</dbReference>
<evidence type="ECO:0000256" key="3">
    <source>
        <dbReference type="ARBA" id="ARBA00022598"/>
    </source>
</evidence>
<feature type="domain" description="Carrier" evidence="6">
    <location>
        <begin position="108"/>
        <end position="181"/>
    </location>
</feature>
<evidence type="ECO:0000256" key="2">
    <source>
        <dbReference type="ARBA" id="ARBA00022553"/>
    </source>
</evidence>
<reference evidence="8" key="1">
    <citation type="submission" date="2016-02" db="EMBL/GenBank/DDBJ databases">
        <title>Draft genome sequence of Microdochium bolleyi, a fungal endophyte of beachgrass.</title>
        <authorList>
            <consortium name="DOE Joint Genome Institute"/>
            <person name="David A.S."/>
            <person name="May G."/>
            <person name="Haridas S."/>
            <person name="Lim J."/>
            <person name="Wang M."/>
            <person name="Labutti K."/>
            <person name="Lipzen A."/>
            <person name="Barry K."/>
            <person name="Grigoriev I.V."/>
        </authorList>
    </citation>
    <scope>NUCLEOTIDE SEQUENCE [LARGE SCALE GENOMIC DNA]</scope>
    <source>
        <strain evidence="8">J235TASD1</strain>
    </source>
</reference>
<organism evidence="7 8">
    <name type="scientific">Microdochium bolleyi</name>
    <dbReference type="NCBI Taxonomy" id="196109"/>
    <lineage>
        <taxon>Eukaryota</taxon>
        <taxon>Fungi</taxon>
        <taxon>Dikarya</taxon>
        <taxon>Ascomycota</taxon>
        <taxon>Pezizomycotina</taxon>
        <taxon>Sordariomycetes</taxon>
        <taxon>Xylariomycetidae</taxon>
        <taxon>Xylariales</taxon>
        <taxon>Microdochiaceae</taxon>
        <taxon>Microdochium</taxon>
    </lineage>
</organism>
<dbReference type="InterPro" id="IPR001242">
    <property type="entry name" value="Condensation_dom"/>
</dbReference>
<dbReference type="SMART" id="SM00823">
    <property type="entry name" value="PKS_PP"/>
    <property type="match status" value="3"/>
</dbReference>
<protein>
    <recommendedName>
        <fullName evidence="6">Carrier domain-containing protein</fullName>
    </recommendedName>
</protein>